<accession>A0A1I7CZH5</accession>
<dbReference type="Proteomes" id="UP000199594">
    <property type="component" value="Unassembled WGS sequence"/>
</dbReference>
<sequence>MLFITNRFPTQSIRTRANRPFAFDLKNNAASNSVFYCEEVGLGQYQEVGSKAFLRRLKESNARQVLIYLHGFSNLPEDVFVAVREFQALCDASAHGEVLVVPLIWPCDNDLGVVNPPHSSGHRTSVLSPSIAGTDLLQPHAVAW</sequence>
<organism evidence="1 2">
    <name type="scientific">Halomonas saccharevitans</name>
    <dbReference type="NCBI Taxonomy" id="416872"/>
    <lineage>
        <taxon>Bacteria</taxon>
        <taxon>Pseudomonadati</taxon>
        <taxon>Pseudomonadota</taxon>
        <taxon>Gammaproteobacteria</taxon>
        <taxon>Oceanospirillales</taxon>
        <taxon>Halomonadaceae</taxon>
        <taxon>Halomonas</taxon>
    </lineage>
</organism>
<evidence type="ECO:0000313" key="1">
    <source>
        <dbReference type="EMBL" id="SFU04831.1"/>
    </source>
</evidence>
<proteinExistence type="predicted"/>
<evidence type="ECO:0008006" key="3">
    <source>
        <dbReference type="Google" id="ProtNLM"/>
    </source>
</evidence>
<gene>
    <name evidence="1" type="ORF">SAMN04487956_1794</name>
</gene>
<reference evidence="1 2" key="1">
    <citation type="submission" date="2016-10" db="EMBL/GenBank/DDBJ databases">
        <authorList>
            <person name="de Groot N.N."/>
        </authorList>
    </citation>
    <scope>NUCLEOTIDE SEQUENCE [LARGE SCALE GENOMIC DNA]</scope>
    <source>
        <strain evidence="1 2">CGMCC 1.6493</strain>
    </source>
</reference>
<protein>
    <recommendedName>
        <fullName evidence="3">Alpha/beta hydrolase family protein</fullName>
    </recommendedName>
</protein>
<dbReference type="RefSeq" id="WP_175535156.1">
    <property type="nucleotide sequence ID" value="NZ_FPAQ01000079.1"/>
</dbReference>
<evidence type="ECO:0000313" key="2">
    <source>
        <dbReference type="Proteomes" id="UP000199594"/>
    </source>
</evidence>
<dbReference type="EMBL" id="FPAQ01000079">
    <property type="protein sequence ID" value="SFU04831.1"/>
    <property type="molecule type" value="Genomic_DNA"/>
</dbReference>
<name>A0A1I7CZH5_9GAMM</name>
<dbReference type="AlphaFoldDB" id="A0A1I7CZH5"/>